<dbReference type="InterPro" id="IPR050511">
    <property type="entry name" value="AMPK_gamma/SDS23_families"/>
</dbReference>
<sequence>MAPYTLRSISDTHRELNEKKQAVSEKLRAAQEPQEKGEGSIHSSDEPQTSQPPPSVQPLRDVEPREALKVFFDRIPLDSISGLKNGQVVELEARDCVGEAIKSLYRCRIMGAPLSDKSCIGDVGVTVGNSHIGVVELSSMVIWALMELEKVQMEVGKIGNHNVTTENRVLEEADKIPEENGFLRSLQQHSTLWNTKVASMSRSFRWVPFLPVQPGDTFLRALLLLAKHTLKVVPVMDPIGKKVTGFITEDTALRLLSQCSGLEWFDAIAEKALHEFNLHFYRFEDNKSSRGMLHLNGANTVLDAVSYMWEHKAECVPILDHKSEKIIGNMRVTDVWILLDNADVFKRRRFAVINFKDFIWSMTLQELLSIDIESNHARTRDEDERDAMISPAALYLTEDWRPKMSDVATCKLDETLKKLMWRLMRVHADCGFLVDEDMHMLGLVTLHDIITQFIPSLTQFSQAPPGFFLT</sequence>
<dbReference type="InterPro" id="IPR000644">
    <property type="entry name" value="CBS_dom"/>
</dbReference>
<dbReference type="EMBL" id="CM035429">
    <property type="protein sequence ID" value="KAH7300113.1"/>
    <property type="molecule type" value="Genomic_DNA"/>
</dbReference>
<keyword evidence="7" id="KW-1185">Reference proteome</keyword>
<dbReference type="Gene3D" id="3.10.580.10">
    <property type="entry name" value="CBS-domain"/>
    <property type="match status" value="2"/>
</dbReference>
<dbReference type="Pfam" id="PF00571">
    <property type="entry name" value="CBS"/>
    <property type="match status" value="1"/>
</dbReference>
<reference evidence="6" key="1">
    <citation type="submission" date="2021-08" db="EMBL/GenBank/DDBJ databases">
        <title>WGS assembly of Ceratopteris richardii.</title>
        <authorList>
            <person name="Marchant D.B."/>
            <person name="Chen G."/>
            <person name="Jenkins J."/>
            <person name="Shu S."/>
            <person name="Leebens-Mack J."/>
            <person name="Grimwood J."/>
            <person name="Schmutz J."/>
            <person name="Soltis P."/>
            <person name="Soltis D."/>
            <person name="Chen Z.-H."/>
        </authorList>
    </citation>
    <scope>NUCLEOTIDE SEQUENCE</scope>
    <source>
        <strain evidence="6">Whitten #5841</strain>
        <tissue evidence="6">Leaf</tissue>
    </source>
</reference>
<dbReference type="PROSITE" id="PS51371">
    <property type="entry name" value="CBS"/>
    <property type="match status" value="1"/>
</dbReference>
<accession>A0A8T2RXG0</accession>
<dbReference type="Proteomes" id="UP000825935">
    <property type="component" value="Chromosome 24"/>
</dbReference>
<evidence type="ECO:0000256" key="4">
    <source>
        <dbReference type="SAM" id="MobiDB-lite"/>
    </source>
</evidence>
<evidence type="ECO:0000256" key="1">
    <source>
        <dbReference type="ARBA" id="ARBA00022737"/>
    </source>
</evidence>
<evidence type="ECO:0000256" key="3">
    <source>
        <dbReference type="PROSITE-ProRule" id="PRU00703"/>
    </source>
</evidence>
<keyword evidence="1" id="KW-0677">Repeat</keyword>
<organism evidence="6 7">
    <name type="scientific">Ceratopteris richardii</name>
    <name type="common">Triangle waterfern</name>
    <dbReference type="NCBI Taxonomy" id="49495"/>
    <lineage>
        <taxon>Eukaryota</taxon>
        <taxon>Viridiplantae</taxon>
        <taxon>Streptophyta</taxon>
        <taxon>Embryophyta</taxon>
        <taxon>Tracheophyta</taxon>
        <taxon>Polypodiopsida</taxon>
        <taxon>Polypodiidae</taxon>
        <taxon>Polypodiales</taxon>
        <taxon>Pteridineae</taxon>
        <taxon>Pteridaceae</taxon>
        <taxon>Parkerioideae</taxon>
        <taxon>Ceratopteris</taxon>
    </lineage>
</organism>
<protein>
    <recommendedName>
        <fullName evidence="5">CBS domain-containing protein</fullName>
    </recommendedName>
</protein>
<evidence type="ECO:0000313" key="7">
    <source>
        <dbReference type="Proteomes" id="UP000825935"/>
    </source>
</evidence>
<proteinExistence type="predicted"/>
<evidence type="ECO:0000259" key="5">
    <source>
        <dbReference type="PROSITE" id="PS51371"/>
    </source>
</evidence>
<feature type="region of interest" description="Disordered" evidence="4">
    <location>
        <begin position="1"/>
        <end position="60"/>
    </location>
</feature>
<comment type="caution">
    <text evidence="6">The sequence shown here is derived from an EMBL/GenBank/DDBJ whole genome shotgun (WGS) entry which is preliminary data.</text>
</comment>
<gene>
    <name evidence="6" type="ORF">KP509_24G045000</name>
</gene>
<keyword evidence="2 3" id="KW-0129">CBS domain</keyword>
<evidence type="ECO:0000313" key="6">
    <source>
        <dbReference type="EMBL" id="KAH7300113.1"/>
    </source>
</evidence>
<dbReference type="PANTHER" id="PTHR13780">
    <property type="entry name" value="AMP-ACTIVATED PROTEIN KINASE, GAMMA REGULATORY SUBUNIT"/>
    <property type="match status" value="1"/>
</dbReference>
<name>A0A8T2RXG0_CERRI</name>
<feature type="domain" description="CBS" evidence="5">
    <location>
        <begin position="200"/>
        <end position="262"/>
    </location>
</feature>
<dbReference type="SUPFAM" id="SSF54631">
    <property type="entry name" value="CBS-domain pair"/>
    <property type="match status" value="2"/>
</dbReference>
<dbReference type="AlphaFoldDB" id="A0A8T2RXG0"/>
<dbReference type="PANTHER" id="PTHR13780:SF124">
    <property type="entry name" value="OS01G0633400 PROTEIN"/>
    <property type="match status" value="1"/>
</dbReference>
<dbReference type="OrthoDB" id="449052at2759"/>
<dbReference type="InterPro" id="IPR046342">
    <property type="entry name" value="CBS_dom_sf"/>
</dbReference>
<evidence type="ECO:0000256" key="2">
    <source>
        <dbReference type="ARBA" id="ARBA00023122"/>
    </source>
</evidence>
<dbReference type="OMA" id="VEHGQMI"/>
<feature type="compositionally biased region" description="Basic and acidic residues" evidence="4">
    <location>
        <begin position="10"/>
        <end position="45"/>
    </location>
</feature>